<dbReference type="EMBL" id="NEVL01000006">
    <property type="protein sequence ID" value="OZI28755.1"/>
    <property type="molecule type" value="Genomic_DNA"/>
</dbReference>
<proteinExistence type="inferred from homology"/>
<keyword evidence="12 13" id="KW-0449">Lipoprotein</keyword>
<dbReference type="GO" id="GO:0009279">
    <property type="term" value="C:cell outer membrane"/>
    <property type="evidence" value="ECO:0007669"/>
    <property type="project" value="UniProtKB-SubCell"/>
</dbReference>
<dbReference type="SUPFAM" id="SSF89392">
    <property type="entry name" value="Prokaryotic lipoproteins and lipoprotein localization factors"/>
    <property type="match status" value="1"/>
</dbReference>
<dbReference type="Pfam" id="PF03550">
    <property type="entry name" value="LolB"/>
    <property type="match status" value="1"/>
</dbReference>
<evidence type="ECO:0000256" key="11">
    <source>
        <dbReference type="ARBA" id="ARBA00023237"/>
    </source>
</evidence>
<name>A0A261RUY9_9BORD</name>
<evidence type="ECO:0000256" key="10">
    <source>
        <dbReference type="ARBA" id="ARBA00023186"/>
    </source>
</evidence>
<dbReference type="OrthoDB" id="5296388at2"/>
<comment type="similarity">
    <text evidence="2 13">Belongs to the LolB family.</text>
</comment>
<dbReference type="Gene3D" id="2.50.20.10">
    <property type="entry name" value="Lipoprotein localisation LolA/LolB/LppX"/>
    <property type="match status" value="1"/>
</dbReference>
<dbReference type="RefSeq" id="WP_094828681.1">
    <property type="nucleotide sequence ID" value="NZ_NEVL01000006.1"/>
</dbReference>
<evidence type="ECO:0000256" key="7">
    <source>
        <dbReference type="ARBA" id="ARBA00022927"/>
    </source>
</evidence>
<dbReference type="InterPro" id="IPR004565">
    <property type="entry name" value="OM_lipoprot_LolB"/>
</dbReference>
<accession>A0A261RUY9</accession>
<evidence type="ECO:0000313" key="15">
    <source>
        <dbReference type="Proteomes" id="UP000217005"/>
    </source>
</evidence>
<keyword evidence="6 13" id="KW-0732">Signal</keyword>
<dbReference type="GO" id="GO:0044874">
    <property type="term" value="P:lipoprotein localization to outer membrane"/>
    <property type="evidence" value="ECO:0007669"/>
    <property type="project" value="UniProtKB-UniRule"/>
</dbReference>
<evidence type="ECO:0000256" key="12">
    <source>
        <dbReference type="ARBA" id="ARBA00023288"/>
    </source>
</evidence>
<dbReference type="GO" id="GO:0015031">
    <property type="term" value="P:protein transport"/>
    <property type="evidence" value="ECO:0007669"/>
    <property type="project" value="UniProtKB-KW"/>
</dbReference>
<organism evidence="14 15">
    <name type="scientific">Bordetella genomosp. 1</name>
    <dbReference type="NCBI Taxonomy" id="1395607"/>
    <lineage>
        <taxon>Bacteria</taxon>
        <taxon>Pseudomonadati</taxon>
        <taxon>Pseudomonadota</taxon>
        <taxon>Betaproteobacteria</taxon>
        <taxon>Burkholderiales</taxon>
        <taxon>Alcaligenaceae</taxon>
        <taxon>Bordetella</taxon>
    </lineage>
</organism>
<keyword evidence="9 13" id="KW-0564">Palmitate</keyword>
<evidence type="ECO:0000256" key="13">
    <source>
        <dbReference type="HAMAP-Rule" id="MF_00233"/>
    </source>
</evidence>
<evidence type="ECO:0000256" key="4">
    <source>
        <dbReference type="ARBA" id="ARBA00016202"/>
    </source>
</evidence>
<dbReference type="Proteomes" id="UP000217005">
    <property type="component" value="Unassembled WGS sequence"/>
</dbReference>
<keyword evidence="7 13" id="KW-0653">Protein transport</keyword>
<sequence>MAGLSRLRAAAAVLVVGVIAGCTSLPEAEAPKGDAFSRAGRFAITATESDGRQQAVQGGFTWQDTGREYVLDLTNPLGSIEARVQGSPGVATLTRANGTTLQAPNPDALAEDALGSPVPVSGLRSWLRGQLATDTAPAENVQRDELGRPASFEQGGWAARLSRYDTLGPQLLVLERQEPGRRIIVRLVVNQP</sequence>
<keyword evidence="8 13" id="KW-0472">Membrane</keyword>
<dbReference type="PROSITE" id="PS51257">
    <property type="entry name" value="PROKAR_LIPOPROTEIN"/>
    <property type="match status" value="1"/>
</dbReference>
<dbReference type="NCBIfam" id="TIGR00548">
    <property type="entry name" value="lolB"/>
    <property type="match status" value="1"/>
</dbReference>
<evidence type="ECO:0000256" key="8">
    <source>
        <dbReference type="ARBA" id="ARBA00023136"/>
    </source>
</evidence>
<evidence type="ECO:0000256" key="5">
    <source>
        <dbReference type="ARBA" id="ARBA00022448"/>
    </source>
</evidence>
<dbReference type="HAMAP" id="MF_00233">
    <property type="entry name" value="LolB"/>
    <property type="match status" value="1"/>
</dbReference>
<gene>
    <name evidence="13" type="primary">lolB</name>
    <name evidence="14" type="ORF">CEG14_22690</name>
</gene>
<evidence type="ECO:0000256" key="3">
    <source>
        <dbReference type="ARBA" id="ARBA00011245"/>
    </source>
</evidence>
<dbReference type="AlphaFoldDB" id="A0A261RUY9"/>
<keyword evidence="5 13" id="KW-0813">Transport</keyword>
<evidence type="ECO:0000256" key="1">
    <source>
        <dbReference type="ARBA" id="ARBA00004459"/>
    </source>
</evidence>
<keyword evidence="11 13" id="KW-0998">Cell outer membrane</keyword>
<comment type="subcellular location">
    <subcellularLocation>
        <location evidence="1 13">Cell outer membrane</location>
        <topology evidence="1 13">Lipid-anchor</topology>
    </subcellularLocation>
</comment>
<evidence type="ECO:0000256" key="2">
    <source>
        <dbReference type="ARBA" id="ARBA00009696"/>
    </source>
</evidence>
<reference evidence="14 15" key="1">
    <citation type="submission" date="2017-05" db="EMBL/GenBank/DDBJ databases">
        <title>Complete and WGS of Bordetella genogroups.</title>
        <authorList>
            <person name="Spilker T."/>
            <person name="LiPuma J."/>
        </authorList>
    </citation>
    <scope>NUCLEOTIDE SEQUENCE [LARGE SCALE GENOMIC DNA]</scope>
    <source>
        <strain evidence="14 15">AU17610</strain>
    </source>
</reference>
<comment type="subunit">
    <text evidence="3 13">Monomer.</text>
</comment>
<dbReference type="CDD" id="cd16326">
    <property type="entry name" value="LolB"/>
    <property type="match status" value="1"/>
</dbReference>
<evidence type="ECO:0000313" key="14">
    <source>
        <dbReference type="EMBL" id="OZI28755.1"/>
    </source>
</evidence>
<comment type="caution">
    <text evidence="14">The sequence shown here is derived from an EMBL/GenBank/DDBJ whole genome shotgun (WGS) entry which is preliminary data.</text>
</comment>
<dbReference type="InterPro" id="IPR029046">
    <property type="entry name" value="LolA/LolB/LppX"/>
</dbReference>
<protein>
    <recommendedName>
        <fullName evidence="4 13">Outer-membrane lipoprotein LolB</fullName>
    </recommendedName>
</protein>
<comment type="function">
    <text evidence="13">Plays a critical role in the incorporation of lipoproteins in the outer membrane after they are released by the LolA protein.</text>
</comment>
<evidence type="ECO:0000256" key="9">
    <source>
        <dbReference type="ARBA" id="ARBA00023139"/>
    </source>
</evidence>
<evidence type="ECO:0000256" key="6">
    <source>
        <dbReference type="ARBA" id="ARBA00022729"/>
    </source>
</evidence>
<keyword evidence="10 13" id="KW-0143">Chaperone</keyword>